<reference evidence="2 3" key="1">
    <citation type="submission" date="2018-06" db="EMBL/GenBank/DDBJ databases">
        <title>Comparative genomics reveals the genomic features of Rhizophagus irregularis, R. cerebriforme, R. diaphanum and Gigaspora rosea, and their symbiotic lifestyle signature.</title>
        <authorList>
            <person name="Morin E."/>
            <person name="San Clemente H."/>
            <person name="Chen E.C.H."/>
            <person name="De La Providencia I."/>
            <person name="Hainaut M."/>
            <person name="Kuo A."/>
            <person name="Kohler A."/>
            <person name="Murat C."/>
            <person name="Tang N."/>
            <person name="Roy S."/>
            <person name="Loubradou J."/>
            <person name="Henrissat B."/>
            <person name="Grigoriev I.V."/>
            <person name="Corradi N."/>
            <person name="Roux C."/>
            <person name="Martin F.M."/>
        </authorList>
    </citation>
    <scope>NUCLEOTIDE SEQUENCE [LARGE SCALE GENOMIC DNA]</scope>
    <source>
        <strain evidence="2 3">DAOM 227022</strain>
    </source>
</reference>
<keyword evidence="1" id="KW-0472">Membrane</keyword>
<evidence type="ECO:0000256" key="1">
    <source>
        <dbReference type="SAM" id="Phobius"/>
    </source>
</evidence>
<feature type="transmembrane region" description="Helical" evidence="1">
    <location>
        <begin position="47"/>
        <end position="76"/>
    </location>
</feature>
<feature type="transmembrane region" description="Helical" evidence="1">
    <location>
        <begin position="21"/>
        <end position="41"/>
    </location>
</feature>
<organism evidence="2 3">
    <name type="scientific">Glomus cerebriforme</name>
    <dbReference type="NCBI Taxonomy" id="658196"/>
    <lineage>
        <taxon>Eukaryota</taxon>
        <taxon>Fungi</taxon>
        <taxon>Fungi incertae sedis</taxon>
        <taxon>Mucoromycota</taxon>
        <taxon>Glomeromycotina</taxon>
        <taxon>Glomeromycetes</taxon>
        <taxon>Glomerales</taxon>
        <taxon>Glomeraceae</taxon>
        <taxon>Glomus</taxon>
    </lineage>
</organism>
<keyword evidence="3" id="KW-1185">Reference proteome</keyword>
<proteinExistence type="predicted"/>
<keyword evidence="1" id="KW-0812">Transmembrane</keyword>
<dbReference type="EMBL" id="QKYT01000102">
    <property type="protein sequence ID" value="RIA93521.1"/>
    <property type="molecule type" value="Genomic_DNA"/>
</dbReference>
<protein>
    <submittedName>
        <fullName evidence="2">Uncharacterized protein</fullName>
    </submittedName>
</protein>
<name>A0A397TEX9_9GLOM</name>
<dbReference type="AlphaFoldDB" id="A0A397TEX9"/>
<comment type="caution">
    <text evidence="2">The sequence shown here is derived from an EMBL/GenBank/DDBJ whole genome shotgun (WGS) entry which is preliminary data.</text>
</comment>
<gene>
    <name evidence="2" type="ORF">C1645_10457</name>
</gene>
<keyword evidence="1" id="KW-1133">Transmembrane helix</keyword>
<dbReference type="Proteomes" id="UP000265703">
    <property type="component" value="Unassembled WGS sequence"/>
</dbReference>
<evidence type="ECO:0000313" key="3">
    <source>
        <dbReference type="Proteomes" id="UP000265703"/>
    </source>
</evidence>
<accession>A0A397TEX9</accession>
<evidence type="ECO:0000313" key="2">
    <source>
        <dbReference type="EMBL" id="RIA93521.1"/>
    </source>
</evidence>
<sequence length="79" mass="9614">MLKNTLEIIGTCLLCSYYCRVNFYLSFYFLLFFFIFFYFSYIFNQQFIISVIFLLELQIYQTSFLIVLLSLPLLLLQQI</sequence>